<feature type="transmembrane region" description="Helical" evidence="6">
    <location>
        <begin position="30"/>
        <end position="54"/>
    </location>
</feature>
<dbReference type="GO" id="GO:0000271">
    <property type="term" value="P:polysaccharide biosynthetic process"/>
    <property type="evidence" value="ECO:0007669"/>
    <property type="project" value="InterPro"/>
</dbReference>
<name>A0A8J3W4U2_9ACTN</name>
<proteinExistence type="inferred from homology"/>
<dbReference type="PANTHER" id="PTHR38459:SF1">
    <property type="entry name" value="PROPHAGE BACTOPRENOL-LINKED GLUCOSE TRANSLOCASE HOMOLOG"/>
    <property type="match status" value="1"/>
</dbReference>
<dbReference type="RefSeq" id="WP_203890422.1">
    <property type="nucleotide sequence ID" value="NZ_BOOH01000018.1"/>
</dbReference>
<dbReference type="Proteomes" id="UP000616724">
    <property type="component" value="Unassembled WGS sequence"/>
</dbReference>
<keyword evidence="4 6" id="KW-1133">Transmembrane helix</keyword>
<dbReference type="InterPro" id="IPR007267">
    <property type="entry name" value="GtrA_DPMS_TM"/>
</dbReference>
<dbReference type="AlphaFoldDB" id="A0A8J3W4U2"/>
<dbReference type="EMBL" id="BOOH01000018">
    <property type="protein sequence ID" value="GIH75753.1"/>
    <property type="molecule type" value="Genomic_DNA"/>
</dbReference>
<reference evidence="8 9" key="1">
    <citation type="submission" date="2021-01" db="EMBL/GenBank/DDBJ databases">
        <title>Whole genome shotgun sequence of Planobispora longispora NBRC 13918.</title>
        <authorList>
            <person name="Komaki H."/>
            <person name="Tamura T."/>
        </authorList>
    </citation>
    <scope>NUCLEOTIDE SEQUENCE [LARGE SCALE GENOMIC DNA]</scope>
    <source>
        <strain evidence="8 9">NBRC 13918</strain>
    </source>
</reference>
<evidence type="ECO:0000259" key="7">
    <source>
        <dbReference type="Pfam" id="PF04138"/>
    </source>
</evidence>
<gene>
    <name evidence="8" type="ORF">Plo01_21820</name>
</gene>
<comment type="similarity">
    <text evidence="2">Belongs to the GtrA family.</text>
</comment>
<dbReference type="PANTHER" id="PTHR38459">
    <property type="entry name" value="PROPHAGE BACTOPRENOL-LINKED GLUCOSE TRANSLOCASE HOMOLOG"/>
    <property type="match status" value="1"/>
</dbReference>
<accession>A0A8J3W4U2</accession>
<comment type="caution">
    <text evidence="8">The sequence shown here is derived from an EMBL/GenBank/DDBJ whole genome shotgun (WGS) entry which is preliminary data.</text>
</comment>
<keyword evidence="9" id="KW-1185">Reference proteome</keyword>
<evidence type="ECO:0000313" key="9">
    <source>
        <dbReference type="Proteomes" id="UP000616724"/>
    </source>
</evidence>
<evidence type="ECO:0000313" key="8">
    <source>
        <dbReference type="EMBL" id="GIH75753.1"/>
    </source>
</evidence>
<organism evidence="8 9">
    <name type="scientific">Planobispora longispora</name>
    <dbReference type="NCBI Taxonomy" id="28887"/>
    <lineage>
        <taxon>Bacteria</taxon>
        <taxon>Bacillati</taxon>
        <taxon>Actinomycetota</taxon>
        <taxon>Actinomycetes</taxon>
        <taxon>Streptosporangiales</taxon>
        <taxon>Streptosporangiaceae</taxon>
        <taxon>Planobispora</taxon>
    </lineage>
</organism>
<evidence type="ECO:0000256" key="4">
    <source>
        <dbReference type="ARBA" id="ARBA00022989"/>
    </source>
</evidence>
<protein>
    <recommendedName>
        <fullName evidence="7">GtrA/DPMS transmembrane domain-containing protein</fullName>
    </recommendedName>
</protein>
<comment type="subcellular location">
    <subcellularLocation>
        <location evidence="1">Membrane</location>
        <topology evidence="1">Multi-pass membrane protein</topology>
    </subcellularLocation>
</comment>
<evidence type="ECO:0000256" key="1">
    <source>
        <dbReference type="ARBA" id="ARBA00004141"/>
    </source>
</evidence>
<evidence type="ECO:0000256" key="5">
    <source>
        <dbReference type="ARBA" id="ARBA00023136"/>
    </source>
</evidence>
<feature type="transmembrane region" description="Helical" evidence="6">
    <location>
        <begin position="98"/>
        <end position="119"/>
    </location>
</feature>
<feature type="transmembrane region" description="Helical" evidence="6">
    <location>
        <begin position="60"/>
        <end position="78"/>
    </location>
</feature>
<evidence type="ECO:0000256" key="6">
    <source>
        <dbReference type="SAM" id="Phobius"/>
    </source>
</evidence>
<feature type="domain" description="GtrA/DPMS transmembrane" evidence="7">
    <location>
        <begin position="32"/>
        <end position="148"/>
    </location>
</feature>
<feature type="transmembrane region" description="Helical" evidence="6">
    <location>
        <begin position="125"/>
        <end position="142"/>
    </location>
</feature>
<evidence type="ECO:0000256" key="2">
    <source>
        <dbReference type="ARBA" id="ARBA00009399"/>
    </source>
</evidence>
<dbReference type="InterPro" id="IPR051401">
    <property type="entry name" value="GtrA_CellWall_Glycosyl"/>
</dbReference>
<evidence type="ECO:0000256" key="3">
    <source>
        <dbReference type="ARBA" id="ARBA00022692"/>
    </source>
</evidence>
<keyword evidence="5 6" id="KW-0472">Membrane</keyword>
<dbReference type="GO" id="GO:0005886">
    <property type="term" value="C:plasma membrane"/>
    <property type="evidence" value="ECO:0007669"/>
    <property type="project" value="TreeGrafter"/>
</dbReference>
<sequence>MTEVEVRTASRGDSGIRRRTPVSVLHDQRITYLIGGGLTALVYLGLLALALPILEDSVPYLLVVATCHFATVLIVYPWYRLAVFRVTCGSWIEGYARFYVVCLGFLAASMVGLPLLVGIFDIPVVFAQFCIMAGGAFLSYAINRSWTFRNRASV</sequence>
<keyword evidence="3 6" id="KW-0812">Transmembrane</keyword>
<dbReference type="Pfam" id="PF04138">
    <property type="entry name" value="GtrA_DPMS_TM"/>
    <property type="match status" value="1"/>
</dbReference>